<keyword evidence="5 7" id="KW-1133">Transmembrane helix</keyword>
<dbReference type="PANTHER" id="PTHR30188:SF4">
    <property type="entry name" value="PROTEIN TRIGALACTOSYLDIACYLGLYCEROL 1, CHLOROPLASTIC"/>
    <property type="match status" value="1"/>
</dbReference>
<dbReference type="NCBIfam" id="TIGR00056">
    <property type="entry name" value="MlaE family lipid ABC transporter permease subunit"/>
    <property type="match status" value="1"/>
</dbReference>
<evidence type="ECO:0000256" key="7">
    <source>
        <dbReference type="RuleBase" id="RU362044"/>
    </source>
</evidence>
<dbReference type="GO" id="GO:0043190">
    <property type="term" value="C:ATP-binding cassette (ABC) transporter complex"/>
    <property type="evidence" value="ECO:0007669"/>
    <property type="project" value="InterPro"/>
</dbReference>
<dbReference type="PANTHER" id="PTHR30188">
    <property type="entry name" value="ABC TRANSPORTER PERMEASE PROTEIN-RELATED"/>
    <property type="match status" value="1"/>
</dbReference>
<keyword evidence="4 7" id="KW-0812">Transmembrane</keyword>
<comment type="caution">
    <text evidence="7">Lacks conserved residue(s) required for the propagation of feature annotation.</text>
</comment>
<organism evidence="8 9">
    <name type="scientific">Schwartzia succinivorans DSM 10502</name>
    <dbReference type="NCBI Taxonomy" id="1123243"/>
    <lineage>
        <taxon>Bacteria</taxon>
        <taxon>Bacillati</taxon>
        <taxon>Bacillota</taxon>
        <taxon>Negativicutes</taxon>
        <taxon>Selenomonadales</taxon>
        <taxon>Selenomonadaceae</taxon>
        <taxon>Schwartzia</taxon>
    </lineage>
</organism>
<dbReference type="RefSeq" id="WP_072934212.1">
    <property type="nucleotide sequence ID" value="NZ_FQUG01000002.1"/>
</dbReference>
<evidence type="ECO:0000256" key="3">
    <source>
        <dbReference type="ARBA" id="ARBA00022448"/>
    </source>
</evidence>
<sequence>MEHFLEKLGSAVIKWLQYIGEVVLLFVETLRQMKKPLRIHHMFAQMAHLGVDTLPIVGLTLLFTGMVMTLQVAHEFIRFGAQSTIGGVITIAVGRELGPVLVGVVAAGRVGAAITAEISTMKVTEQIDALRVMATNPVGYLVVPRMLACMFMVPVLTIFGDFIGVVGGWFVAVFRSGISSYLYWHSITMFVEAYDITGGLIKSVVFGIIIAVLGCYCGLKAPNGAEGVGLATTRSVVSAIIMIFCANCFLSLILYQ</sequence>
<keyword evidence="6 7" id="KW-0472">Membrane</keyword>
<dbReference type="OrthoDB" id="9810518at2"/>
<accession>A0A1M4SC99</accession>
<evidence type="ECO:0000256" key="4">
    <source>
        <dbReference type="ARBA" id="ARBA00022692"/>
    </source>
</evidence>
<evidence type="ECO:0000313" key="9">
    <source>
        <dbReference type="Proteomes" id="UP000184404"/>
    </source>
</evidence>
<protein>
    <submittedName>
        <fullName evidence="8">Phospholipid/cholesterol/gamma-HCH transport system permease protein</fullName>
    </submittedName>
</protein>
<evidence type="ECO:0000256" key="1">
    <source>
        <dbReference type="ARBA" id="ARBA00004141"/>
    </source>
</evidence>
<feature type="transmembrane region" description="Helical" evidence="7">
    <location>
        <begin position="51"/>
        <end position="70"/>
    </location>
</feature>
<comment type="subcellular location">
    <subcellularLocation>
        <location evidence="1">Membrane</location>
        <topology evidence="1">Multi-pass membrane protein</topology>
    </subcellularLocation>
</comment>
<feature type="transmembrane region" description="Helical" evidence="7">
    <location>
        <begin position="231"/>
        <end position="255"/>
    </location>
</feature>
<dbReference type="Proteomes" id="UP000184404">
    <property type="component" value="Unassembled WGS sequence"/>
</dbReference>
<evidence type="ECO:0000256" key="6">
    <source>
        <dbReference type="ARBA" id="ARBA00023136"/>
    </source>
</evidence>
<dbReference type="EMBL" id="FQUG01000002">
    <property type="protein sequence ID" value="SHE29657.1"/>
    <property type="molecule type" value="Genomic_DNA"/>
</dbReference>
<feature type="transmembrane region" description="Helical" evidence="7">
    <location>
        <begin position="196"/>
        <end position="219"/>
    </location>
</feature>
<dbReference type="STRING" id="1123243.SAMN02745190_00075"/>
<evidence type="ECO:0000313" key="8">
    <source>
        <dbReference type="EMBL" id="SHE29657.1"/>
    </source>
</evidence>
<keyword evidence="9" id="KW-1185">Reference proteome</keyword>
<dbReference type="AlphaFoldDB" id="A0A1M4SC99"/>
<dbReference type="Pfam" id="PF02405">
    <property type="entry name" value="MlaE"/>
    <property type="match status" value="1"/>
</dbReference>
<dbReference type="GO" id="GO:0005548">
    <property type="term" value="F:phospholipid transporter activity"/>
    <property type="evidence" value="ECO:0007669"/>
    <property type="project" value="TreeGrafter"/>
</dbReference>
<gene>
    <name evidence="8" type="ORF">SAMN02745190_00075</name>
</gene>
<evidence type="ECO:0000256" key="2">
    <source>
        <dbReference type="ARBA" id="ARBA00007556"/>
    </source>
</evidence>
<feature type="transmembrane region" description="Helical" evidence="7">
    <location>
        <begin position="12"/>
        <end position="30"/>
    </location>
</feature>
<comment type="similarity">
    <text evidence="2 7">Belongs to the MlaE permease family.</text>
</comment>
<keyword evidence="3" id="KW-0813">Transport</keyword>
<dbReference type="InterPro" id="IPR003453">
    <property type="entry name" value="ABC_MlaE_roteobac"/>
</dbReference>
<name>A0A1M4SC99_9FIRM</name>
<dbReference type="InterPro" id="IPR030802">
    <property type="entry name" value="Permease_MalE"/>
</dbReference>
<reference evidence="8 9" key="1">
    <citation type="submission" date="2016-11" db="EMBL/GenBank/DDBJ databases">
        <authorList>
            <person name="Jaros S."/>
            <person name="Januszkiewicz K."/>
            <person name="Wedrychowicz H."/>
        </authorList>
    </citation>
    <scope>NUCLEOTIDE SEQUENCE [LARGE SCALE GENOMIC DNA]</scope>
    <source>
        <strain evidence="8 9">DSM 10502</strain>
    </source>
</reference>
<evidence type="ECO:0000256" key="5">
    <source>
        <dbReference type="ARBA" id="ARBA00022989"/>
    </source>
</evidence>
<proteinExistence type="inferred from homology"/>